<comment type="caution">
    <text evidence="1">The sequence shown here is derived from an EMBL/GenBank/DDBJ whole genome shotgun (WGS) entry which is preliminary data.</text>
</comment>
<evidence type="ECO:0000313" key="1">
    <source>
        <dbReference type="EMBL" id="MET4755706.1"/>
    </source>
</evidence>
<sequence>MKRRISSRKMAPLRLDLLPDQSRLQLTLIAYGNLCSVNDQPHIWCLFCDEKKKLHESPQPLSKLPYFTLGSHFNNAFLVNQTNAPALYGFHITPGKTKTGTLPHKLLEANLAGFKGNYYEQRCIQVRNKQVLLADIALRALFPDPGFAEFIFEPLSQSLIMRHIRPDGDHLYVKLDKIYSFRVTTAAVRQFAWMAISPEYRSWQRAVGLFAGEALSSSDGLPWTYPLPKLSLKVTYSSLITPGKALVYRVTRVRPVLSHPFKAVTVYFKDKSETFWL</sequence>
<reference evidence="1 2" key="1">
    <citation type="submission" date="2024-06" db="EMBL/GenBank/DDBJ databases">
        <title>Genomic Encyclopedia of Type Strains, Phase V (KMG-V): Genome sequencing to study the core and pangenomes of soil and plant-associated prokaryotes.</title>
        <authorList>
            <person name="Whitman W."/>
        </authorList>
    </citation>
    <scope>NUCLEOTIDE SEQUENCE [LARGE SCALE GENOMIC DNA]</scope>
    <source>
        <strain evidence="1 2">NE40</strain>
    </source>
</reference>
<dbReference type="Proteomes" id="UP001549366">
    <property type="component" value="Unassembled WGS sequence"/>
</dbReference>
<organism evidence="1 2">
    <name type="scientific">Endozoicomonas lisbonensis</name>
    <dbReference type="NCBI Taxonomy" id="3120522"/>
    <lineage>
        <taxon>Bacteria</taxon>
        <taxon>Pseudomonadati</taxon>
        <taxon>Pseudomonadota</taxon>
        <taxon>Gammaproteobacteria</taxon>
        <taxon>Oceanospirillales</taxon>
        <taxon>Endozoicomonadaceae</taxon>
        <taxon>Endozoicomonas</taxon>
    </lineage>
</organism>
<gene>
    <name evidence="1" type="ORF">V5J35_000898</name>
</gene>
<proteinExistence type="predicted"/>
<dbReference type="RefSeq" id="WP_354019998.1">
    <property type="nucleotide sequence ID" value="NZ_JBEWTC010000005.1"/>
</dbReference>
<name>A0ABV2SD71_9GAMM</name>
<accession>A0ABV2SD71</accession>
<evidence type="ECO:0000313" key="2">
    <source>
        <dbReference type="Proteomes" id="UP001549366"/>
    </source>
</evidence>
<keyword evidence="2" id="KW-1185">Reference proteome</keyword>
<dbReference type="EMBL" id="JBEWTB010000002">
    <property type="protein sequence ID" value="MET4755706.1"/>
    <property type="molecule type" value="Genomic_DNA"/>
</dbReference>
<protein>
    <submittedName>
        <fullName evidence="1">Uncharacterized protein</fullName>
    </submittedName>
</protein>